<keyword evidence="4" id="KW-1185">Reference proteome</keyword>
<dbReference type="InterPro" id="IPR003029">
    <property type="entry name" value="S1_domain"/>
</dbReference>
<proteinExistence type="inferred from homology"/>
<dbReference type="PANTHER" id="PTHR37296:SF1">
    <property type="entry name" value="CONSERVED VIRULENCE FACTOR B"/>
    <property type="match status" value="1"/>
</dbReference>
<dbReference type="PIRSF" id="PIRSF012524">
    <property type="entry name" value="YitL_S1"/>
    <property type="match status" value="1"/>
</dbReference>
<dbReference type="RefSeq" id="WP_090341539.1">
    <property type="nucleotide sequence ID" value="NZ_FNXY01000011.1"/>
</dbReference>
<dbReference type="Gene3D" id="1.10.10.10">
    <property type="entry name" value="Winged helix-like DNA-binding domain superfamily/Winged helix DNA-binding domain"/>
    <property type="match status" value="1"/>
</dbReference>
<dbReference type="AlphaFoldDB" id="A0A1H7B140"/>
<gene>
    <name evidence="3" type="ORF">SAMN04487995_5784</name>
</gene>
<feature type="domain" description="S1 motif" evidence="2">
    <location>
        <begin position="144"/>
        <end position="206"/>
    </location>
</feature>
<evidence type="ECO:0000313" key="3">
    <source>
        <dbReference type="EMBL" id="SEJ67065.1"/>
    </source>
</evidence>
<feature type="domain" description="S1 motif" evidence="2">
    <location>
        <begin position="69"/>
        <end position="131"/>
    </location>
</feature>
<dbReference type="OrthoDB" id="9801597at2"/>
<dbReference type="InterPro" id="IPR014464">
    <property type="entry name" value="CvfB_fam"/>
</dbReference>
<dbReference type="Gene3D" id="2.40.50.140">
    <property type="entry name" value="Nucleic acid-binding proteins"/>
    <property type="match status" value="2"/>
</dbReference>
<dbReference type="InterPro" id="IPR040764">
    <property type="entry name" value="CvfB_WH"/>
</dbReference>
<evidence type="ECO:0000313" key="4">
    <source>
        <dbReference type="Proteomes" id="UP000199532"/>
    </source>
</evidence>
<dbReference type="PANTHER" id="PTHR37296">
    <property type="entry name" value="CONSERVED VIRULENCE FACTOR B"/>
    <property type="match status" value="1"/>
</dbReference>
<dbReference type="SMART" id="SM00316">
    <property type="entry name" value="S1"/>
    <property type="match status" value="3"/>
</dbReference>
<dbReference type="EMBL" id="FNXY01000011">
    <property type="protein sequence ID" value="SEJ67065.1"/>
    <property type="molecule type" value="Genomic_DNA"/>
</dbReference>
<dbReference type="Proteomes" id="UP000199532">
    <property type="component" value="Unassembled WGS sequence"/>
</dbReference>
<evidence type="ECO:0000259" key="2">
    <source>
        <dbReference type="SMART" id="SM00316"/>
    </source>
</evidence>
<dbReference type="Pfam" id="PF17783">
    <property type="entry name" value="WHD_CvfB"/>
    <property type="match status" value="1"/>
</dbReference>
<dbReference type="InterPro" id="IPR039566">
    <property type="entry name" value="CvfB_S1_st"/>
</dbReference>
<dbReference type="STRING" id="408657.SAMN04487995_5784"/>
<organism evidence="3 4">
    <name type="scientific">Dyadobacter koreensis</name>
    <dbReference type="NCBI Taxonomy" id="408657"/>
    <lineage>
        <taxon>Bacteria</taxon>
        <taxon>Pseudomonadati</taxon>
        <taxon>Bacteroidota</taxon>
        <taxon>Cytophagia</taxon>
        <taxon>Cytophagales</taxon>
        <taxon>Spirosomataceae</taxon>
        <taxon>Dyadobacter</taxon>
    </lineage>
</organism>
<protein>
    <recommendedName>
        <fullName evidence="2">S1 motif domain-containing protein</fullName>
    </recommendedName>
</protein>
<reference evidence="3 4" key="1">
    <citation type="submission" date="2016-10" db="EMBL/GenBank/DDBJ databases">
        <authorList>
            <person name="de Groot N.N."/>
        </authorList>
    </citation>
    <scope>NUCLEOTIDE SEQUENCE [LARGE SCALE GENOMIC DNA]</scope>
    <source>
        <strain evidence="3 4">DSM 19938</strain>
    </source>
</reference>
<accession>A0A1H7B140</accession>
<dbReference type="InterPro" id="IPR036388">
    <property type="entry name" value="WH-like_DNA-bd_sf"/>
</dbReference>
<name>A0A1H7B140_9BACT</name>
<dbReference type="InterPro" id="IPR012340">
    <property type="entry name" value="NA-bd_OB-fold"/>
</dbReference>
<comment type="similarity">
    <text evidence="1">Belongs to the CvfB family.</text>
</comment>
<dbReference type="GO" id="GO:0003676">
    <property type="term" value="F:nucleic acid binding"/>
    <property type="evidence" value="ECO:0007669"/>
    <property type="project" value="InterPro"/>
</dbReference>
<sequence>MLFIGKYNNLTILRDTSVGFFLGDVEGEEVLLPNKYKTDDMQIDDVIRVFVYNDSEDRPVATTETPKIVRNEFANLEVKDVSEHGAFLNWGLEKDLFVPFREQSTPMEIGEWYVVFLYLDQKTSRLIATTKLDRYLENERLLVKEGDEVDLIVWKKTDLGYNVVVNQFHKGLIYANEVFKPIAIGESLKGYVKKIRDENRLDISLEKQGYENVVEPTAQRILDDLKKNNGYLNLSDSSAPEDINRQLGISKKVFKKAIGGLYKQGLIRIAEDGIYSLGED</sequence>
<dbReference type="Pfam" id="PF13509">
    <property type="entry name" value="S1_2"/>
    <property type="match status" value="2"/>
</dbReference>
<evidence type="ECO:0000256" key="1">
    <source>
        <dbReference type="PIRNR" id="PIRNR012524"/>
    </source>
</evidence>
<feature type="domain" description="S1 motif" evidence="2">
    <location>
        <begin position="3"/>
        <end position="64"/>
    </location>
</feature>